<dbReference type="Proteomes" id="UP000285084">
    <property type="component" value="Unassembled WGS sequence"/>
</dbReference>
<gene>
    <name evidence="1" type="ORF">BFJ69_g5833</name>
</gene>
<organism evidence="1 2">
    <name type="scientific">Fusarium oxysporum</name>
    <name type="common">Fusarium vascular wilt</name>
    <dbReference type="NCBI Taxonomy" id="5507"/>
    <lineage>
        <taxon>Eukaryota</taxon>
        <taxon>Fungi</taxon>
        <taxon>Dikarya</taxon>
        <taxon>Ascomycota</taxon>
        <taxon>Pezizomycotina</taxon>
        <taxon>Sordariomycetes</taxon>
        <taxon>Hypocreomycetidae</taxon>
        <taxon>Hypocreales</taxon>
        <taxon>Nectriaceae</taxon>
        <taxon>Fusarium</taxon>
        <taxon>Fusarium oxysporum species complex</taxon>
    </lineage>
</organism>
<name>A0A420NCU0_FUSOX</name>
<accession>A0A420NCU0</accession>
<proteinExistence type="predicted"/>
<dbReference type="AlphaFoldDB" id="A0A420NCU0"/>
<dbReference type="EMBL" id="MRCX01000041">
    <property type="protein sequence ID" value="RKK78093.1"/>
    <property type="molecule type" value="Genomic_DNA"/>
</dbReference>
<protein>
    <submittedName>
        <fullName evidence="1">Uncharacterized protein</fullName>
    </submittedName>
</protein>
<evidence type="ECO:0000313" key="2">
    <source>
        <dbReference type="Proteomes" id="UP000285084"/>
    </source>
</evidence>
<sequence>MLTAIDDVDIAFGTPVALAELTTITTGFQTRRRD</sequence>
<evidence type="ECO:0000313" key="1">
    <source>
        <dbReference type="EMBL" id="RKK78093.1"/>
    </source>
</evidence>
<reference evidence="1 2" key="1">
    <citation type="journal article" date="2018" name="Sci. Rep.">
        <title>Characterisation of pathogen-specific regions and novel effector candidates in Fusarium oxysporum f. sp. cepae.</title>
        <authorList>
            <person name="Armitage A.D."/>
            <person name="Taylor A."/>
            <person name="Sobczyk M.K."/>
            <person name="Baxter L."/>
            <person name="Greenfield B.P."/>
            <person name="Bates H.J."/>
            <person name="Wilson F."/>
            <person name="Jackson A.C."/>
            <person name="Ott S."/>
            <person name="Harrison R.J."/>
            <person name="Clarkson J.P."/>
        </authorList>
    </citation>
    <scope>NUCLEOTIDE SEQUENCE [LARGE SCALE GENOMIC DNA]</scope>
    <source>
        <strain evidence="1 2">Fo_A13</strain>
    </source>
</reference>
<comment type="caution">
    <text evidence="1">The sequence shown here is derived from an EMBL/GenBank/DDBJ whole genome shotgun (WGS) entry which is preliminary data.</text>
</comment>